<protein>
    <recommendedName>
        <fullName evidence="1">WW domain-containing protein</fullName>
    </recommendedName>
</protein>
<dbReference type="AlphaFoldDB" id="A0A6D2KXQ3"/>
<evidence type="ECO:0000313" key="2">
    <source>
        <dbReference type="EMBL" id="CAA7052013.1"/>
    </source>
</evidence>
<dbReference type="Pfam" id="PF00397">
    <property type="entry name" value="WW"/>
    <property type="match status" value="1"/>
</dbReference>
<sequence>MEGFATKVSESNDCDAAQIRKSSSSTVSRMYVEGYDTSLCGYDLFVAMKEQFGSCGKVLHVYIPGYARNSILNRFALIYLRGEDAEEKASKLNGSCMGGHTLVVEPYPFHADHLDHKFAPTRDADNEQSHLVSIEGYDTALPLDYVKSTLCNVLSRYTPLPVRRVMICELEKGVLCRAALVTVYGINVIERLLHLRGVIGMEDIELAGVSPPDPERGCTIDIRPKLPETSPPRTWVPHADPGLPKPPCLSHLLPHPWESGGGFFWNPETGVKFEIPASASTSRYAPEDLDPTLPKPWKGLVDNSSGYVYFWNTETGVTQWKRPSSETNVT</sequence>
<dbReference type="InterPro" id="IPR001202">
    <property type="entry name" value="WW_dom"/>
</dbReference>
<dbReference type="InterPro" id="IPR035979">
    <property type="entry name" value="RBD_domain_sf"/>
</dbReference>
<keyword evidence="3" id="KW-1185">Reference proteome</keyword>
<evidence type="ECO:0000259" key="1">
    <source>
        <dbReference type="PROSITE" id="PS50020"/>
    </source>
</evidence>
<comment type="caution">
    <text evidence="2">The sequence shown here is derived from an EMBL/GenBank/DDBJ whole genome shotgun (WGS) entry which is preliminary data.</text>
</comment>
<dbReference type="SUPFAM" id="SSF51045">
    <property type="entry name" value="WW domain"/>
    <property type="match status" value="1"/>
</dbReference>
<accession>A0A6D2KXQ3</accession>
<proteinExistence type="predicted"/>
<dbReference type="SMART" id="SM00456">
    <property type="entry name" value="WW"/>
    <property type="match status" value="1"/>
</dbReference>
<organism evidence="2 3">
    <name type="scientific">Microthlaspi erraticum</name>
    <dbReference type="NCBI Taxonomy" id="1685480"/>
    <lineage>
        <taxon>Eukaryota</taxon>
        <taxon>Viridiplantae</taxon>
        <taxon>Streptophyta</taxon>
        <taxon>Embryophyta</taxon>
        <taxon>Tracheophyta</taxon>
        <taxon>Spermatophyta</taxon>
        <taxon>Magnoliopsida</taxon>
        <taxon>eudicotyledons</taxon>
        <taxon>Gunneridae</taxon>
        <taxon>Pentapetalae</taxon>
        <taxon>rosids</taxon>
        <taxon>malvids</taxon>
        <taxon>Brassicales</taxon>
        <taxon>Brassicaceae</taxon>
        <taxon>Coluteocarpeae</taxon>
        <taxon>Microthlaspi</taxon>
    </lineage>
</organism>
<dbReference type="GO" id="GO:0003676">
    <property type="term" value="F:nucleic acid binding"/>
    <property type="evidence" value="ECO:0007669"/>
    <property type="project" value="InterPro"/>
</dbReference>
<name>A0A6D2KXQ3_9BRAS</name>
<dbReference type="CDD" id="cd00201">
    <property type="entry name" value="WW"/>
    <property type="match status" value="1"/>
</dbReference>
<dbReference type="PROSITE" id="PS01159">
    <property type="entry name" value="WW_DOMAIN_1"/>
    <property type="match status" value="1"/>
</dbReference>
<reference evidence="2" key="1">
    <citation type="submission" date="2020-01" db="EMBL/GenBank/DDBJ databases">
        <authorList>
            <person name="Mishra B."/>
        </authorList>
    </citation>
    <scope>NUCLEOTIDE SEQUENCE [LARGE SCALE GENOMIC DNA]</scope>
</reference>
<dbReference type="OrthoDB" id="196131at2759"/>
<dbReference type="SUPFAM" id="SSF54928">
    <property type="entry name" value="RNA-binding domain, RBD"/>
    <property type="match status" value="1"/>
</dbReference>
<dbReference type="Gene3D" id="2.20.70.10">
    <property type="match status" value="1"/>
</dbReference>
<feature type="domain" description="WW" evidence="1">
    <location>
        <begin position="291"/>
        <end position="325"/>
    </location>
</feature>
<evidence type="ECO:0000313" key="3">
    <source>
        <dbReference type="Proteomes" id="UP000467841"/>
    </source>
</evidence>
<dbReference type="Proteomes" id="UP000467841">
    <property type="component" value="Unassembled WGS sequence"/>
</dbReference>
<gene>
    <name evidence="2" type="ORF">MERR_LOCUS39248</name>
</gene>
<dbReference type="InterPro" id="IPR036020">
    <property type="entry name" value="WW_dom_sf"/>
</dbReference>
<dbReference type="PROSITE" id="PS50020">
    <property type="entry name" value="WW_DOMAIN_2"/>
    <property type="match status" value="1"/>
</dbReference>
<dbReference type="EMBL" id="CACVBM020001496">
    <property type="protein sequence ID" value="CAA7052013.1"/>
    <property type="molecule type" value="Genomic_DNA"/>
</dbReference>